<accession>A0A0E2B137</accession>
<dbReference type="SUPFAM" id="SSF64496">
    <property type="entry name" value="DNA-binding domain of intron-encoded endonucleases"/>
    <property type="match status" value="1"/>
</dbReference>
<dbReference type="Pfam" id="PF22083">
    <property type="entry name" value="I-HmuI_NUMOD-like"/>
    <property type="match status" value="1"/>
</dbReference>
<gene>
    <name evidence="2" type="ORF">HMPREF1056_02144</name>
</gene>
<sequence length="133" mass="15824">MELRLDPEIPVTRVVNGHNVFNKGYHHGLRGKTYEEYYGKERAVEIRKRHSEALKGHRYWSNGNAHAFACIAITPEGKWYRFDSITQAAQKLNLNYATVRRYIKRKIKPQNGWQWFLEKDNNWIKHIDNGKIK</sequence>
<dbReference type="InterPro" id="IPR054307">
    <property type="entry name" value="I-HmuI_NUMOD-like"/>
</dbReference>
<organism evidence="2 3">
    <name type="scientific">Bacteroides fragilis CL07T12C05</name>
    <dbReference type="NCBI Taxonomy" id="997883"/>
    <lineage>
        <taxon>Bacteria</taxon>
        <taxon>Pseudomonadati</taxon>
        <taxon>Bacteroidota</taxon>
        <taxon>Bacteroidia</taxon>
        <taxon>Bacteroidales</taxon>
        <taxon>Bacteroidaceae</taxon>
        <taxon>Bacteroides</taxon>
    </lineage>
</organism>
<name>A0A0E2B137_BACFG</name>
<dbReference type="PATRIC" id="fig|997883.3.peg.2241"/>
<evidence type="ECO:0000313" key="2">
    <source>
        <dbReference type="EMBL" id="EIY96256.1"/>
    </source>
</evidence>
<comment type="caution">
    <text evidence="2">The sequence shown here is derived from an EMBL/GenBank/DDBJ whole genome shotgun (WGS) entry which is preliminary data.</text>
</comment>
<evidence type="ECO:0000259" key="1">
    <source>
        <dbReference type="Pfam" id="PF22083"/>
    </source>
</evidence>
<evidence type="ECO:0000313" key="3">
    <source>
        <dbReference type="Proteomes" id="UP000003879"/>
    </source>
</evidence>
<proteinExistence type="predicted"/>
<dbReference type="Proteomes" id="UP000003879">
    <property type="component" value="Unassembled WGS sequence"/>
</dbReference>
<dbReference type="EMBL" id="AGXN01000012">
    <property type="protein sequence ID" value="EIY96256.1"/>
    <property type="molecule type" value="Genomic_DNA"/>
</dbReference>
<dbReference type="InterPro" id="IPR036388">
    <property type="entry name" value="WH-like_DNA-bd_sf"/>
</dbReference>
<reference evidence="2 3" key="1">
    <citation type="submission" date="2012-02" db="EMBL/GenBank/DDBJ databases">
        <title>The Genome Sequence of Bacteroides fragilis CL07T12C05.</title>
        <authorList>
            <consortium name="The Broad Institute Genome Sequencing Platform"/>
            <person name="Earl A."/>
            <person name="Ward D."/>
            <person name="Feldgarden M."/>
            <person name="Gevers D."/>
            <person name="Zitomersky N.L."/>
            <person name="Coyne M.J."/>
            <person name="Comstock L.E."/>
            <person name="Young S.K."/>
            <person name="Zeng Q."/>
            <person name="Gargeya S."/>
            <person name="Fitzgerald M."/>
            <person name="Haas B."/>
            <person name="Abouelleil A."/>
            <person name="Alvarado L."/>
            <person name="Arachchi H.M."/>
            <person name="Berlin A."/>
            <person name="Chapman S.B."/>
            <person name="Gearin G."/>
            <person name="Goldberg J."/>
            <person name="Griggs A."/>
            <person name="Gujja S."/>
            <person name="Hansen M."/>
            <person name="Heiman D."/>
            <person name="Howarth C."/>
            <person name="Larimer J."/>
            <person name="Lui A."/>
            <person name="MacDonald P.J.P."/>
            <person name="McCowen C."/>
            <person name="Montmayeur A."/>
            <person name="Murphy C."/>
            <person name="Neiman D."/>
            <person name="Pearson M."/>
            <person name="Priest M."/>
            <person name="Roberts A."/>
            <person name="Saif S."/>
            <person name="Shea T."/>
            <person name="Sisk P."/>
            <person name="Stolte C."/>
            <person name="Sykes S."/>
            <person name="Wortman J."/>
            <person name="Nusbaum C."/>
            <person name="Birren B."/>
        </authorList>
    </citation>
    <scope>NUCLEOTIDE SEQUENCE [LARGE SCALE GENOMIC DNA]</scope>
    <source>
        <strain evidence="2 3">CL07T12C05</strain>
    </source>
</reference>
<dbReference type="RefSeq" id="WP_005794355.1">
    <property type="nucleotide sequence ID" value="NZ_JH724215.1"/>
</dbReference>
<protein>
    <recommendedName>
        <fullName evidence="1">DNA endonuclease I-HmuI-like NUMOD-like domain-containing protein</fullName>
    </recommendedName>
</protein>
<dbReference type="AlphaFoldDB" id="A0A0E2B137"/>
<feature type="domain" description="DNA endonuclease I-HmuI-like NUMOD-like" evidence="1">
    <location>
        <begin position="71"/>
        <end position="104"/>
    </location>
</feature>
<dbReference type="Gene3D" id="1.10.10.10">
    <property type="entry name" value="Winged helix-like DNA-binding domain superfamily/Winged helix DNA-binding domain"/>
    <property type="match status" value="1"/>
</dbReference>
<dbReference type="HOGENOM" id="CLU_1902527_0_0_10"/>